<organism evidence="1 2">
    <name type="scientific">Trametes pubescens</name>
    <name type="common">White-rot fungus</name>
    <dbReference type="NCBI Taxonomy" id="154538"/>
    <lineage>
        <taxon>Eukaryota</taxon>
        <taxon>Fungi</taxon>
        <taxon>Dikarya</taxon>
        <taxon>Basidiomycota</taxon>
        <taxon>Agaricomycotina</taxon>
        <taxon>Agaricomycetes</taxon>
        <taxon>Polyporales</taxon>
        <taxon>Polyporaceae</taxon>
        <taxon>Trametes</taxon>
    </lineage>
</organism>
<dbReference type="OrthoDB" id="2756879at2759"/>
<dbReference type="AlphaFoldDB" id="A0A1M2VC95"/>
<evidence type="ECO:0000313" key="1">
    <source>
        <dbReference type="EMBL" id="OJT05208.1"/>
    </source>
</evidence>
<reference evidence="1 2" key="1">
    <citation type="submission" date="2016-10" db="EMBL/GenBank/DDBJ databases">
        <title>Genome sequence of the basidiomycete white-rot fungus Trametes pubescens.</title>
        <authorList>
            <person name="Makela M.R."/>
            <person name="Granchi Z."/>
            <person name="Peng M."/>
            <person name="De Vries R.P."/>
            <person name="Grigoriev I."/>
            <person name="Riley R."/>
            <person name="Hilden K."/>
        </authorList>
    </citation>
    <scope>NUCLEOTIDE SEQUENCE [LARGE SCALE GENOMIC DNA]</scope>
    <source>
        <strain evidence="1 2">FBCC735</strain>
    </source>
</reference>
<accession>A0A1M2VC95</accession>
<dbReference type="Proteomes" id="UP000184267">
    <property type="component" value="Unassembled WGS sequence"/>
</dbReference>
<evidence type="ECO:0000313" key="2">
    <source>
        <dbReference type="Proteomes" id="UP000184267"/>
    </source>
</evidence>
<sequence length="361" mass="40538">MYPALTDLSTTGPSPNGDSRQLLNLLLSTPQLRTLKVETLRRPPTGFPIFRIDLPLLRRFEIRHATIGRYEDALAFRDVLFSSLTIPPSCEVRFGSMLPEHLKLSVKQYPRLLTATRLKFTRMRFSPSYEAIILLFSSENGSLGVSLEARTRRMYDDDIVPALSASLSAVDLTSIRKLCLGPGLCSLYGPRLPSSSFLHAVPHLDLLRIHPEAFYPEENRPLRLLASILAVLLGVDTDGEHTVAGPPACPKLSRLWVDWSQTSELWPVVDRLREFATLRAVQGYPLSRVFIARQRQLNRIDDLPIYRCTVYEHDGTLTRVLSESAEIVSEDEDCMMAQCEEIFAQLWDGVQAVEVDAGASS</sequence>
<protein>
    <submittedName>
        <fullName evidence="1">Uncharacterized protein</fullName>
    </submittedName>
</protein>
<proteinExistence type="predicted"/>
<name>A0A1M2VC95_TRAPU</name>
<comment type="caution">
    <text evidence="1">The sequence shown here is derived from an EMBL/GenBank/DDBJ whole genome shotgun (WGS) entry which is preliminary data.</text>
</comment>
<keyword evidence="2" id="KW-1185">Reference proteome</keyword>
<dbReference type="EMBL" id="MNAD01001480">
    <property type="protein sequence ID" value="OJT05208.1"/>
    <property type="molecule type" value="Genomic_DNA"/>
</dbReference>
<gene>
    <name evidence="1" type="ORF">TRAPUB_4033</name>
</gene>